<evidence type="ECO:0000313" key="3">
    <source>
        <dbReference type="EMBL" id="KAK5701913.1"/>
    </source>
</evidence>
<evidence type="ECO:0000256" key="1">
    <source>
        <dbReference type="SAM" id="Coils"/>
    </source>
</evidence>
<feature type="compositionally biased region" description="Polar residues" evidence="2">
    <location>
        <begin position="49"/>
        <end position="62"/>
    </location>
</feature>
<organism evidence="3 4">
    <name type="scientific">Elasticomyces elasticus</name>
    <dbReference type="NCBI Taxonomy" id="574655"/>
    <lineage>
        <taxon>Eukaryota</taxon>
        <taxon>Fungi</taxon>
        <taxon>Dikarya</taxon>
        <taxon>Ascomycota</taxon>
        <taxon>Pezizomycotina</taxon>
        <taxon>Dothideomycetes</taxon>
        <taxon>Dothideomycetidae</taxon>
        <taxon>Mycosphaerellales</taxon>
        <taxon>Teratosphaeriaceae</taxon>
        <taxon>Elasticomyces</taxon>
    </lineage>
</organism>
<dbReference type="EMBL" id="JAVRQU010000006">
    <property type="protein sequence ID" value="KAK5701913.1"/>
    <property type="molecule type" value="Genomic_DNA"/>
</dbReference>
<gene>
    <name evidence="3" type="ORF">LTR97_004731</name>
</gene>
<comment type="caution">
    <text evidence="3">The sequence shown here is derived from an EMBL/GenBank/DDBJ whole genome shotgun (WGS) entry which is preliminary data.</text>
</comment>
<proteinExistence type="predicted"/>
<protein>
    <submittedName>
        <fullName evidence="3">Uncharacterized protein</fullName>
    </submittedName>
</protein>
<keyword evidence="1" id="KW-0175">Coiled coil</keyword>
<name>A0AAN7VTW8_9PEZI</name>
<reference evidence="3" key="1">
    <citation type="submission" date="2023-08" db="EMBL/GenBank/DDBJ databases">
        <title>Black Yeasts Isolated from many extreme environments.</title>
        <authorList>
            <person name="Coleine C."/>
            <person name="Stajich J.E."/>
            <person name="Selbmann L."/>
        </authorList>
    </citation>
    <scope>NUCLEOTIDE SEQUENCE</scope>
    <source>
        <strain evidence="3">CCFEE 5810</strain>
    </source>
</reference>
<feature type="region of interest" description="Disordered" evidence="2">
    <location>
        <begin position="42"/>
        <end position="62"/>
    </location>
</feature>
<sequence length="247" mass="27377">MKTALVRVQGSLRKVGRCARDAAQKSGLSAITKAKQSFAKRAAGESPEEQTTATTKHSLQSNSTRCMTQLPMQQQVDAKDVSWLPLVEAVEKPSAELGSPEVSFTEGTPKLAVVNDGLSKGIAILPDADLFDAFKEAILERRQVDRIEESQRHILGRLITVQRSLEEAVEDLETRIAEVDRAGAKDHTEQRSKLQAELEVATARNSEVLEAHRSCYQALDRKFLHQRDNLLYILDAFEQMLVGAKIV</sequence>
<dbReference type="Proteomes" id="UP001310594">
    <property type="component" value="Unassembled WGS sequence"/>
</dbReference>
<feature type="coiled-coil region" evidence="1">
    <location>
        <begin position="162"/>
        <end position="211"/>
    </location>
</feature>
<evidence type="ECO:0000256" key="2">
    <source>
        <dbReference type="SAM" id="MobiDB-lite"/>
    </source>
</evidence>
<accession>A0AAN7VTW8</accession>
<dbReference type="AlphaFoldDB" id="A0AAN7VTW8"/>
<evidence type="ECO:0000313" key="4">
    <source>
        <dbReference type="Proteomes" id="UP001310594"/>
    </source>
</evidence>